<dbReference type="EMBL" id="BNCO01000073">
    <property type="protein sequence ID" value="GIL65199.1"/>
    <property type="molecule type" value="Genomic_DNA"/>
</dbReference>
<dbReference type="PROSITE" id="PS50213">
    <property type="entry name" value="FAS1"/>
    <property type="match status" value="1"/>
</dbReference>
<reference evidence="3" key="1">
    <citation type="journal article" date="2021" name="Proc. Natl. Acad. Sci. U.S.A.">
        <title>Three genomes in the algal genus Volvox reveal the fate of a haploid sex-determining region after a transition to homothallism.</title>
        <authorList>
            <person name="Yamamoto K."/>
            <person name="Hamaji T."/>
            <person name="Kawai-Toyooka H."/>
            <person name="Matsuzaki R."/>
            <person name="Takahashi F."/>
            <person name="Nishimura Y."/>
            <person name="Kawachi M."/>
            <person name="Noguchi H."/>
            <person name="Minakuchi Y."/>
            <person name="Umen J.G."/>
            <person name="Toyoda A."/>
            <person name="Nozaki H."/>
        </authorList>
    </citation>
    <scope>NUCLEOTIDE SEQUENCE</scope>
    <source>
        <strain evidence="3">NIES-3780</strain>
    </source>
</reference>
<dbReference type="Gene3D" id="2.30.180.10">
    <property type="entry name" value="FAS1 domain"/>
    <property type="match status" value="1"/>
</dbReference>
<evidence type="ECO:0000256" key="1">
    <source>
        <dbReference type="SAM" id="Phobius"/>
    </source>
</evidence>
<protein>
    <recommendedName>
        <fullName evidence="2">FAS1 domain-containing protein</fullName>
    </recommendedName>
</protein>
<accession>A0A8J4FCE1</accession>
<gene>
    <name evidence="3" type="ORF">Vafri_18989</name>
</gene>
<feature type="transmembrane region" description="Helical" evidence="1">
    <location>
        <begin position="209"/>
        <end position="230"/>
    </location>
</feature>
<keyword evidence="1" id="KW-0472">Membrane</keyword>
<sequence>PHLLRDRNRDRDRDRDCVFGCTCGDTRSGSYRSAIHLISQALVPPVLKSPRQVFPLRKDIGIFLSVLGNSSFASLLDNQQFVGTILAPTDAAFAALLKQYNYTLEQFIAGSSGVDQLLNLHIFKPVLTLAGLANGLTNITVTEGVVILKANKSSSSGSVKFISQGGSATVVGSDYYINAVGGTGATFIAIDTVLLPLQFDIGSGSGPQAAPTSLTLLLCAVFAVSVLRLFEKL</sequence>
<evidence type="ECO:0000313" key="4">
    <source>
        <dbReference type="Proteomes" id="UP000747399"/>
    </source>
</evidence>
<feature type="non-terminal residue" evidence="3">
    <location>
        <position position="233"/>
    </location>
</feature>
<proteinExistence type="predicted"/>
<feature type="domain" description="FAS1" evidence="2">
    <location>
        <begin position="47"/>
        <end position="194"/>
    </location>
</feature>
<dbReference type="InterPro" id="IPR036378">
    <property type="entry name" value="FAS1_dom_sf"/>
</dbReference>
<dbReference type="Pfam" id="PF02469">
    <property type="entry name" value="Fasciclin"/>
    <property type="match status" value="1"/>
</dbReference>
<comment type="caution">
    <text evidence="3">The sequence shown here is derived from an EMBL/GenBank/DDBJ whole genome shotgun (WGS) entry which is preliminary data.</text>
</comment>
<keyword evidence="1" id="KW-1133">Transmembrane helix</keyword>
<feature type="transmembrane region" description="Helical" evidence="1">
    <location>
        <begin position="175"/>
        <end position="197"/>
    </location>
</feature>
<keyword evidence="1" id="KW-0812">Transmembrane</keyword>
<dbReference type="Proteomes" id="UP000747399">
    <property type="component" value="Unassembled WGS sequence"/>
</dbReference>
<evidence type="ECO:0000313" key="3">
    <source>
        <dbReference type="EMBL" id="GIL65199.1"/>
    </source>
</evidence>
<organism evidence="3 4">
    <name type="scientific">Volvox africanus</name>
    <dbReference type="NCBI Taxonomy" id="51714"/>
    <lineage>
        <taxon>Eukaryota</taxon>
        <taxon>Viridiplantae</taxon>
        <taxon>Chlorophyta</taxon>
        <taxon>core chlorophytes</taxon>
        <taxon>Chlorophyceae</taxon>
        <taxon>CS clade</taxon>
        <taxon>Chlamydomonadales</taxon>
        <taxon>Volvocaceae</taxon>
        <taxon>Volvox</taxon>
    </lineage>
</organism>
<dbReference type="AlphaFoldDB" id="A0A8J4FCE1"/>
<evidence type="ECO:0000259" key="2">
    <source>
        <dbReference type="PROSITE" id="PS50213"/>
    </source>
</evidence>
<dbReference type="InterPro" id="IPR000782">
    <property type="entry name" value="FAS1_domain"/>
</dbReference>
<name>A0A8J4FCE1_9CHLO</name>
<keyword evidence="4" id="KW-1185">Reference proteome</keyword>
<dbReference type="SUPFAM" id="SSF82153">
    <property type="entry name" value="FAS1 domain"/>
    <property type="match status" value="1"/>
</dbReference>